<proteinExistence type="predicted"/>
<keyword evidence="1" id="KW-0175">Coiled coil</keyword>
<dbReference type="RefSeq" id="WP_373406092.1">
    <property type="nucleotide sequence ID" value="NZ_JBCFQL010000006.1"/>
</dbReference>
<sequence>MTNILTNNNNTDVQMHIDKAHKIIDEFLPTAYVDEVLKKLPKDHTVSKGMIRNVRAKLNNRLDILNALVEVAKENQAQLEKLKMLTA</sequence>
<evidence type="ECO:0000313" key="3">
    <source>
        <dbReference type="Proteomes" id="UP001574169"/>
    </source>
</evidence>
<feature type="coiled-coil region" evidence="1">
    <location>
        <begin position="55"/>
        <end position="85"/>
    </location>
</feature>
<organism evidence="2 3">
    <name type="scientific">Flavobacterium zubiriense</name>
    <dbReference type="NCBI Taxonomy" id="3138075"/>
    <lineage>
        <taxon>Bacteria</taxon>
        <taxon>Pseudomonadati</taxon>
        <taxon>Bacteroidota</taxon>
        <taxon>Flavobacteriia</taxon>
        <taxon>Flavobacteriales</taxon>
        <taxon>Flavobacteriaceae</taxon>
        <taxon>Flavobacterium</taxon>
    </lineage>
</organism>
<dbReference type="EMBL" id="JBCFQL010000006">
    <property type="protein sequence ID" value="MFA9191099.1"/>
    <property type="molecule type" value="Genomic_DNA"/>
</dbReference>
<comment type="caution">
    <text evidence="2">The sequence shown here is derived from an EMBL/GenBank/DDBJ whole genome shotgun (WGS) entry which is preliminary data.</text>
</comment>
<dbReference type="Proteomes" id="UP001574169">
    <property type="component" value="Unassembled WGS sequence"/>
</dbReference>
<evidence type="ECO:0000256" key="1">
    <source>
        <dbReference type="SAM" id="Coils"/>
    </source>
</evidence>
<keyword evidence="3" id="KW-1185">Reference proteome</keyword>
<gene>
    <name evidence="2" type="ORF">AAGV28_06920</name>
</gene>
<protein>
    <submittedName>
        <fullName evidence="2">Uncharacterized protein</fullName>
    </submittedName>
</protein>
<accession>A0ABV4TAQ9</accession>
<name>A0ABV4TAQ9_9FLAO</name>
<evidence type="ECO:0000313" key="2">
    <source>
        <dbReference type="EMBL" id="MFA9191099.1"/>
    </source>
</evidence>
<reference evidence="2 3" key="1">
    <citation type="submission" date="2024-04" db="EMBL/GenBank/DDBJ databases">
        <title>New Clade of Flavobacterium.</title>
        <authorList>
            <person name="Matos L."/>
            <person name="Proenca D.N."/>
            <person name="Fransisco R.M."/>
            <person name="Chung A.P."/>
            <person name="Maccario L."/>
            <person name="Sorensen S.J."/>
            <person name="Morais P.V."/>
        </authorList>
    </citation>
    <scope>NUCLEOTIDE SEQUENCE [LARGE SCALE GENOMIC DNA]</scope>
    <source>
        <strain evidence="2 3">FZUC8N2.13</strain>
    </source>
</reference>